<dbReference type="GO" id="GO:0008017">
    <property type="term" value="F:microtubule binding"/>
    <property type="evidence" value="ECO:0007669"/>
    <property type="project" value="InterPro"/>
</dbReference>
<dbReference type="GO" id="GO:0015630">
    <property type="term" value="C:microtubule cytoskeleton"/>
    <property type="evidence" value="ECO:0007669"/>
    <property type="project" value="TreeGrafter"/>
</dbReference>
<feature type="domain" description="Kinesin motor" evidence="8">
    <location>
        <begin position="499"/>
        <end position="621"/>
    </location>
</feature>
<evidence type="ECO:0000256" key="1">
    <source>
        <dbReference type="ARBA" id="ARBA00010899"/>
    </source>
</evidence>
<dbReference type="OrthoDB" id="3176171at2759"/>
<evidence type="ECO:0000256" key="6">
    <source>
        <dbReference type="SAM" id="MobiDB-lite"/>
    </source>
</evidence>
<dbReference type="Gene3D" id="1.10.418.10">
    <property type="entry name" value="Calponin-like domain"/>
    <property type="match status" value="1"/>
</dbReference>
<dbReference type="PANTHER" id="PTHR47972:SF54">
    <property type="entry name" value="OS04G0467901 PROTEIN"/>
    <property type="match status" value="1"/>
</dbReference>
<feature type="binding site" evidence="4">
    <location>
        <begin position="584"/>
        <end position="591"/>
    </location>
    <ligand>
        <name>ATP</name>
        <dbReference type="ChEBI" id="CHEBI:30616"/>
    </ligand>
</feature>
<organism evidence="9 10">
    <name type="scientific">Adiantum capillus-veneris</name>
    <name type="common">Maidenhair fern</name>
    <dbReference type="NCBI Taxonomy" id="13818"/>
    <lineage>
        <taxon>Eukaryota</taxon>
        <taxon>Viridiplantae</taxon>
        <taxon>Streptophyta</taxon>
        <taxon>Embryophyta</taxon>
        <taxon>Tracheophyta</taxon>
        <taxon>Polypodiopsida</taxon>
        <taxon>Polypodiidae</taxon>
        <taxon>Polypodiales</taxon>
        <taxon>Pteridineae</taxon>
        <taxon>Pteridaceae</taxon>
        <taxon>Vittarioideae</taxon>
        <taxon>Adiantum</taxon>
    </lineage>
</organism>
<dbReference type="InterPro" id="IPR036872">
    <property type="entry name" value="CH_dom_sf"/>
</dbReference>
<dbReference type="PROSITE" id="PS50067">
    <property type="entry name" value="KINESIN_MOTOR_2"/>
    <property type="match status" value="1"/>
</dbReference>
<dbReference type="SUPFAM" id="SSF52540">
    <property type="entry name" value="P-loop containing nucleoside triphosphate hydrolases"/>
    <property type="match status" value="1"/>
</dbReference>
<dbReference type="GO" id="GO:0005524">
    <property type="term" value="F:ATP binding"/>
    <property type="evidence" value="ECO:0007669"/>
    <property type="project" value="UniProtKB-UniRule"/>
</dbReference>
<gene>
    <name evidence="9" type="ORF">GOP47_0016606</name>
</gene>
<sequence length="621" mass="70544">MIGPMNLPSDPSDEDLRFVLQDGRVLCNLLKKVNRENPTAFVESCDSLPTSHNRVKMFLSAAAEMRLPLFEASDLDMACYSSSSCKKILDCLLSMKYYYEQNQGIDNLSNPSGQHAVTPPNNLSSLSQNGTLKSPFQSRKRWVIPGYESASIPVAADSSFQLEHKSSNLIRHVEKIGGEDLLLTTEQPRTGPSQHDIQQINQRIQDILGLKARRDSISAAHPSLAKSLENISTQSLSSFVTAIFGNKLHEEVAGLVEFMLRKVLEELERCFMSQNQRVSKLKCTLKEHLNRENMLLSRAILLETLAAGTGEEVKILSSQLQQLKVDHKKVEDDKRMKETMMETLREEGKRCEVLIEKLKQELDQVQQLDQKHLKEVEREKIELEQSLKAEIVERESLLQKSNKKVQELEAVIALEVEAIKRKTEQYGCFVRLQLELLWDVKDVLDTMKQEVLFLRTACQEDLATLEEQLCGMVHAAVGYHKILAENRLLYNEVQDLKGNIRVYCRIRPFLLGQSTKHSTVEFIGENGDILISNPLKQQGKEARKFFTFNKVFEACATQEEVFMDTRPLIRSVLDGFNVCIFAYGQTGSGKTYTMSGPSSTSEKDWGVNYRALNDLFQISRE</sequence>
<evidence type="ECO:0000256" key="3">
    <source>
        <dbReference type="ARBA" id="ARBA00023175"/>
    </source>
</evidence>
<dbReference type="PANTHER" id="PTHR47972">
    <property type="entry name" value="KINESIN-LIKE PROTEIN KLP-3"/>
    <property type="match status" value="1"/>
</dbReference>
<dbReference type="GO" id="GO:0003777">
    <property type="term" value="F:microtubule motor activity"/>
    <property type="evidence" value="ECO:0007669"/>
    <property type="project" value="InterPro"/>
</dbReference>
<dbReference type="Gene3D" id="3.40.850.10">
    <property type="entry name" value="Kinesin motor domain"/>
    <property type="match status" value="1"/>
</dbReference>
<keyword evidence="4" id="KW-0067">ATP-binding</keyword>
<keyword evidence="10" id="KW-1185">Reference proteome</keyword>
<comment type="similarity">
    <text evidence="1">Belongs to the TRAFAC class myosin-kinesin ATPase superfamily. Kinesin family. KIN-14 subfamily.</text>
</comment>
<accession>A0A9D4ZD53</accession>
<dbReference type="InterPro" id="IPR027417">
    <property type="entry name" value="P-loop_NTPase"/>
</dbReference>
<reference evidence="9" key="1">
    <citation type="submission" date="2021-01" db="EMBL/GenBank/DDBJ databases">
        <title>Adiantum capillus-veneris genome.</title>
        <authorList>
            <person name="Fang Y."/>
            <person name="Liao Q."/>
        </authorList>
    </citation>
    <scope>NUCLEOTIDE SEQUENCE</scope>
    <source>
        <strain evidence="9">H3</strain>
        <tissue evidence="9">Leaf</tissue>
    </source>
</reference>
<protein>
    <submittedName>
        <fullName evidence="9">Uncharacterized protein</fullName>
    </submittedName>
</protein>
<keyword evidence="3 4" id="KW-0505">Motor protein</keyword>
<dbReference type="InterPro" id="IPR001715">
    <property type="entry name" value="CH_dom"/>
</dbReference>
<evidence type="ECO:0000313" key="10">
    <source>
        <dbReference type="Proteomes" id="UP000886520"/>
    </source>
</evidence>
<keyword evidence="2" id="KW-0934">Plastid</keyword>
<dbReference type="Proteomes" id="UP000886520">
    <property type="component" value="Chromosome 16"/>
</dbReference>
<dbReference type="InterPro" id="IPR001752">
    <property type="entry name" value="Kinesin_motor_dom"/>
</dbReference>
<keyword evidence="4" id="KW-0547">Nucleotide-binding</keyword>
<name>A0A9D4ZD53_ADICA</name>
<comment type="caution">
    <text evidence="9">The sequence shown here is derived from an EMBL/GenBank/DDBJ whole genome shotgun (WGS) entry which is preliminary data.</text>
</comment>
<dbReference type="EMBL" id="JABFUD020000016">
    <property type="protein sequence ID" value="KAI5068261.1"/>
    <property type="molecule type" value="Genomic_DNA"/>
</dbReference>
<feature type="domain" description="Calponin-homology (CH)" evidence="7">
    <location>
        <begin position="1"/>
        <end position="100"/>
    </location>
</feature>
<dbReference type="SMART" id="SM00129">
    <property type="entry name" value="KISc"/>
    <property type="match status" value="1"/>
</dbReference>
<dbReference type="Pfam" id="PF16796">
    <property type="entry name" value="Microtub_bd"/>
    <property type="match status" value="1"/>
</dbReference>
<dbReference type="AlphaFoldDB" id="A0A9D4ZD53"/>
<keyword evidence="2" id="KW-0150">Chloroplast</keyword>
<feature type="coiled-coil region" evidence="5">
    <location>
        <begin position="313"/>
        <end position="393"/>
    </location>
</feature>
<dbReference type="InterPro" id="IPR027640">
    <property type="entry name" value="Kinesin-like_fam"/>
</dbReference>
<feature type="region of interest" description="Disordered" evidence="6">
    <location>
        <begin position="110"/>
        <end position="132"/>
    </location>
</feature>
<dbReference type="InterPro" id="IPR031852">
    <property type="entry name" value="Vik1/Cik1_MT-bd"/>
</dbReference>
<evidence type="ECO:0000259" key="8">
    <source>
        <dbReference type="PROSITE" id="PS50067"/>
    </source>
</evidence>
<keyword evidence="5" id="KW-0175">Coiled coil</keyword>
<evidence type="ECO:0000256" key="5">
    <source>
        <dbReference type="SAM" id="Coils"/>
    </source>
</evidence>
<dbReference type="SUPFAM" id="SSF47576">
    <property type="entry name" value="Calponin-homology domain, CH-domain"/>
    <property type="match status" value="1"/>
</dbReference>
<proteinExistence type="inferred from homology"/>
<feature type="non-terminal residue" evidence="9">
    <location>
        <position position="1"/>
    </location>
</feature>
<evidence type="ECO:0000313" key="9">
    <source>
        <dbReference type="EMBL" id="KAI5068261.1"/>
    </source>
</evidence>
<evidence type="ECO:0000259" key="7">
    <source>
        <dbReference type="PROSITE" id="PS50021"/>
    </source>
</evidence>
<dbReference type="InterPro" id="IPR036961">
    <property type="entry name" value="Kinesin_motor_dom_sf"/>
</dbReference>
<evidence type="ECO:0000256" key="2">
    <source>
        <dbReference type="ARBA" id="ARBA00022528"/>
    </source>
</evidence>
<dbReference type="GO" id="GO:0007018">
    <property type="term" value="P:microtubule-based movement"/>
    <property type="evidence" value="ECO:0007669"/>
    <property type="project" value="InterPro"/>
</dbReference>
<evidence type="ECO:0000256" key="4">
    <source>
        <dbReference type="PROSITE-ProRule" id="PRU00283"/>
    </source>
</evidence>
<dbReference type="PROSITE" id="PS50021">
    <property type="entry name" value="CH"/>
    <property type="match status" value="1"/>
</dbReference>